<evidence type="ECO:0000256" key="2">
    <source>
        <dbReference type="SAM" id="MobiDB-lite"/>
    </source>
</evidence>
<protein>
    <recommendedName>
        <fullName evidence="5">FG-GAP repeat</fullName>
    </recommendedName>
</protein>
<dbReference type="Pfam" id="PF13517">
    <property type="entry name" value="FG-GAP_3"/>
    <property type="match status" value="1"/>
</dbReference>
<reference evidence="4" key="1">
    <citation type="submission" date="2015-05" db="EMBL/GenBank/DDBJ databases">
        <authorList>
            <person name="Rodrigo-Torres Lidia"/>
            <person name="Arahal R.David."/>
        </authorList>
    </citation>
    <scope>NUCLEOTIDE SEQUENCE [LARGE SCALE GENOMIC DNA]</scope>
    <source>
        <strain evidence="4">CECT 7321</strain>
    </source>
</reference>
<dbReference type="Proteomes" id="UP000043764">
    <property type="component" value="Unassembled WGS sequence"/>
</dbReference>
<organism evidence="3 4">
    <name type="scientific">Phaeobacter italicus</name>
    <dbReference type="NCBI Taxonomy" id="481446"/>
    <lineage>
        <taxon>Bacteria</taxon>
        <taxon>Pseudomonadati</taxon>
        <taxon>Pseudomonadota</taxon>
        <taxon>Alphaproteobacteria</taxon>
        <taxon>Rhodobacterales</taxon>
        <taxon>Roseobacteraceae</taxon>
        <taxon>Phaeobacter</taxon>
    </lineage>
</organism>
<dbReference type="InterPro" id="IPR028994">
    <property type="entry name" value="Integrin_alpha_N"/>
</dbReference>
<dbReference type="STRING" id="481446.NIT7645_00480"/>
<keyword evidence="1" id="KW-0732">Signal</keyword>
<evidence type="ECO:0008006" key="5">
    <source>
        <dbReference type="Google" id="ProtNLM"/>
    </source>
</evidence>
<accession>A0A0H5D4B4</accession>
<dbReference type="SUPFAM" id="SSF69318">
    <property type="entry name" value="Integrin alpha N-terminal domain"/>
    <property type="match status" value="1"/>
</dbReference>
<proteinExistence type="predicted"/>
<evidence type="ECO:0000313" key="4">
    <source>
        <dbReference type="Proteomes" id="UP000043764"/>
    </source>
</evidence>
<evidence type="ECO:0000256" key="1">
    <source>
        <dbReference type="ARBA" id="ARBA00022729"/>
    </source>
</evidence>
<dbReference type="EMBL" id="CVRL01000035">
    <property type="protein sequence ID" value="CRL11864.1"/>
    <property type="molecule type" value="Genomic_DNA"/>
</dbReference>
<sequence length="292" mass="31594">MVGPCPAQGESAARARRLPSDAGRAALRRAERTARSVDGQICLKWMKAAAMAAAFVFVPSLGGKGAVAEMLPQLTEARYDAPTRHYPHAVLGDDIEYSALVLRDSAGTRYRVELPADGPVFEDLQPRLWDVTGDGRAEVVVVESHPTRGARLVVYGLTQTGLREIAATPNIGTRFRWLAPIGAADMDGDGHVEIAYIDRPHLARLLRVWRYSAGELTEVAQTSGLTNHRIGEDFITSGLRDCGDGVEIITLNPGWNRIIATRLVSDGLQTRDLGVFRADVGLGDVLSCTDPQ</sequence>
<gene>
    <name evidence="3" type="ORF">NIT7321_02734</name>
</gene>
<feature type="region of interest" description="Disordered" evidence="2">
    <location>
        <begin position="1"/>
        <end position="20"/>
    </location>
</feature>
<evidence type="ECO:0000313" key="3">
    <source>
        <dbReference type="EMBL" id="CRL11864.1"/>
    </source>
</evidence>
<dbReference type="InterPro" id="IPR013517">
    <property type="entry name" value="FG-GAP"/>
</dbReference>
<name>A0A0H5D4B4_9RHOB</name>
<dbReference type="AlphaFoldDB" id="A0A0H5D4B4"/>
<keyword evidence="4" id="KW-1185">Reference proteome</keyword>